<dbReference type="InterPro" id="IPR009057">
    <property type="entry name" value="Homeodomain-like_sf"/>
</dbReference>
<proteinExistence type="predicted"/>
<keyword evidence="4" id="KW-0238">DNA-binding</keyword>
<keyword evidence="2" id="KW-0678">Repressor</keyword>
<dbReference type="Gene3D" id="1.10.10.60">
    <property type="entry name" value="Homeodomain-like"/>
    <property type="match status" value="1"/>
</dbReference>
<dbReference type="RefSeq" id="WP_161675176.1">
    <property type="nucleotide sequence ID" value="NZ_JAABLP010000002.1"/>
</dbReference>
<dbReference type="GO" id="GO:0046677">
    <property type="term" value="P:response to antibiotic"/>
    <property type="evidence" value="ECO:0007669"/>
    <property type="project" value="InterPro"/>
</dbReference>
<dbReference type="PROSITE" id="PS50977">
    <property type="entry name" value="HTH_TETR_2"/>
    <property type="match status" value="1"/>
</dbReference>
<keyword evidence="5" id="KW-0804">Transcription</keyword>
<reference evidence="7" key="1">
    <citation type="submission" date="2020-01" db="EMBL/GenBank/DDBJ databases">
        <authorList>
            <person name="Fang Y."/>
            <person name="Sun R."/>
            <person name="Nie L."/>
            <person name="He J."/>
            <person name="Hao L."/>
            <person name="Wang L."/>
            <person name="Su S."/>
            <person name="Lv E."/>
            <person name="Zhang Z."/>
            <person name="Xie R."/>
            <person name="Liu H."/>
        </authorList>
    </citation>
    <scope>NUCLEOTIDE SEQUENCE [LARGE SCALE GENOMIC DNA]</scope>
    <source>
        <strain evidence="7">XCT-53</strain>
    </source>
</reference>
<dbReference type="Proteomes" id="UP000586722">
    <property type="component" value="Unassembled WGS sequence"/>
</dbReference>
<dbReference type="AlphaFoldDB" id="A0A7X5J6T5"/>
<dbReference type="InterPro" id="IPR001647">
    <property type="entry name" value="HTH_TetR"/>
</dbReference>
<comment type="caution">
    <text evidence="6">The sequence shown here is derived from an EMBL/GenBank/DDBJ whole genome shotgun (WGS) entry which is preliminary data.</text>
</comment>
<dbReference type="GO" id="GO:0000976">
    <property type="term" value="F:transcription cis-regulatory region binding"/>
    <property type="evidence" value="ECO:0007669"/>
    <property type="project" value="TreeGrafter"/>
</dbReference>
<evidence type="ECO:0000313" key="7">
    <source>
        <dbReference type="Proteomes" id="UP000586722"/>
    </source>
</evidence>
<evidence type="ECO:0000256" key="5">
    <source>
        <dbReference type="ARBA" id="ARBA00023163"/>
    </source>
</evidence>
<accession>A0A7X5J6T5</accession>
<keyword evidence="3" id="KW-0805">Transcription regulation</keyword>
<dbReference type="PRINTS" id="PR00400">
    <property type="entry name" value="TETREPRESSOR"/>
</dbReference>
<dbReference type="InterPro" id="IPR003012">
    <property type="entry name" value="Tet_transcr_reg_TetR"/>
</dbReference>
<evidence type="ECO:0000256" key="3">
    <source>
        <dbReference type="ARBA" id="ARBA00023015"/>
    </source>
</evidence>
<dbReference type="SUPFAM" id="SSF48498">
    <property type="entry name" value="Tetracyclin repressor-like, C-terminal domain"/>
    <property type="match status" value="1"/>
</dbReference>
<protein>
    <submittedName>
        <fullName evidence="6">TetR family transcriptional regulator</fullName>
    </submittedName>
</protein>
<dbReference type="InterPro" id="IPR050109">
    <property type="entry name" value="HTH-type_TetR-like_transc_reg"/>
</dbReference>
<sequence length="222" mass="24540">MSKKPGEGRQGPRGIDPQAVLDAAIRMRETEGPDGFSLRRLAQSLGLDPMTVQYHFGSKEKLERAMGDRLNAELIPVDPATPWRSRLENLAFQYRRVALAYPHTFPLLLRFWVTGPADIRHAEMVYVALADAGFNAEDMVDYCVGWYAAVLGLAAAEAGGLLRPASQAMLDETDQLAPADFPHTTRLAGEFRRQVEGRAFRKALDRIMDGMELAAARARGEA</sequence>
<dbReference type="EMBL" id="JAABLQ010000001">
    <property type="protein sequence ID" value="NBN76979.1"/>
    <property type="molecule type" value="Genomic_DNA"/>
</dbReference>
<dbReference type="Gene3D" id="1.10.357.10">
    <property type="entry name" value="Tetracycline Repressor, domain 2"/>
    <property type="match status" value="1"/>
</dbReference>
<organism evidence="6 7">
    <name type="scientific">Pannonibacter tanglangensis</name>
    <dbReference type="NCBI Taxonomy" id="2750084"/>
    <lineage>
        <taxon>Bacteria</taxon>
        <taxon>Pseudomonadati</taxon>
        <taxon>Pseudomonadota</taxon>
        <taxon>Alphaproteobacteria</taxon>
        <taxon>Hyphomicrobiales</taxon>
        <taxon>Stappiaceae</taxon>
        <taxon>Pannonibacter</taxon>
    </lineage>
</organism>
<evidence type="ECO:0000256" key="4">
    <source>
        <dbReference type="ARBA" id="ARBA00023125"/>
    </source>
</evidence>
<dbReference type="Pfam" id="PF02909">
    <property type="entry name" value="TetR_C_1"/>
    <property type="match status" value="1"/>
</dbReference>
<name>A0A7X5J6T5_9HYPH</name>
<comment type="function">
    <text evidence="1">TetR is the repressor of the tetracycline resistance element; its N-terminal region forms a helix-turn-helix structure and binds DNA. Binding of tetracycline to TetR reduces the repressor affinity for the tetracycline resistance gene (tetA) promoter operator sites.</text>
</comment>
<dbReference type="GO" id="GO:0003700">
    <property type="term" value="F:DNA-binding transcription factor activity"/>
    <property type="evidence" value="ECO:0007669"/>
    <property type="project" value="TreeGrafter"/>
</dbReference>
<dbReference type="GO" id="GO:0045892">
    <property type="term" value="P:negative regulation of DNA-templated transcription"/>
    <property type="evidence" value="ECO:0007669"/>
    <property type="project" value="InterPro"/>
</dbReference>
<dbReference type="SUPFAM" id="SSF46689">
    <property type="entry name" value="Homeodomain-like"/>
    <property type="match status" value="1"/>
</dbReference>
<dbReference type="InterPro" id="IPR036271">
    <property type="entry name" value="Tet_transcr_reg_TetR-rel_C_sf"/>
</dbReference>
<dbReference type="Pfam" id="PF00440">
    <property type="entry name" value="TetR_N"/>
    <property type="match status" value="1"/>
</dbReference>
<evidence type="ECO:0000256" key="1">
    <source>
        <dbReference type="ARBA" id="ARBA00002856"/>
    </source>
</evidence>
<dbReference type="InterPro" id="IPR004111">
    <property type="entry name" value="Repressor_TetR_C"/>
</dbReference>
<dbReference type="PANTHER" id="PTHR30055:SF151">
    <property type="entry name" value="TRANSCRIPTIONAL REGULATORY PROTEIN"/>
    <property type="match status" value="1"/>
</dbReference>
<gene>
    <name evidence="6" type="ORF">GWI72_01715</name>
</gene>
<evidence type="ECO:0000256" key="2">
    <source>
        <dbReference type="ARBA" id="ARBA00022491"/>
    </source>
</evidence>
<keyword evidence="7" id="KW-1185">Reference proteome</keyword>
<evidence type="ECO:0000313" key="6">
    <source>
        <dbReference type="EMBL" id="NBN76979.1"/>
    </source>
</evidence>
<dbReference type="PANTHER" id="PTHR30055">
    <property type="entry name" value="HTH-TYPE TRANSCRIPTIONAL REGULATOR RUTR"/>
    <property type="match status" value="1"/>
</dbReference>